<dbReference type="Pfam" id="PF01527">
    <property type="entry name" value="HTH_Tnp_1"/>
    <property type="match status" value="1"/>
</dbReference>
<name>A0A0U9HR68_9BACT</name>
<dbReference type="InterPro" id="IPR012337">
    <property type="entry name" value="RNaseH-like_sf"/>
</dbReference>
<dbReference type="GO" id="GO:0004803">
    <property type="term" value="F:transposase activity"/>
    <property type="evidence" value="ECO:0007669"/>
    <property type="project" value="InterPro"/>
</dbReference>
<dbReference type="Pfam" id="PF13276">
    <property type="entry name" value="HTH_21"/>
    <property type="match status" value="1"/>
</dbReference>
<dbReference type="PROSITE" id="PS50994">
    <property type="entry name" value="INTEGRASE"/>
    <property type="match status" value="1"/>
</dbReference>
<dbReference type="OrthoDB" id="9775203at2"/>
<gene>
    <name evidence="2" type="ORF">TAGGR_311</name>
</gene>
<dbReference type="PANTHER" id="PTHR46889">
    <property type="entry name" value="TRANSPOSASE INSF FOR INSERTION SEQUENCE IS3B-RELATED"/>
    <property type="match status" value="1"/>
</dbReference>
<dbReference type="Gene3D" id="1.10.10.10">
    <property type="entry name" value="Winged helix-like DNA-binding domain superfamily/Winged helix DNA-binding domain"/>
    <property type="match status" value="1"/>
</dbReference>
<dbReference type="SUPFAM" id="SSF48295">
    <property type="entry name" value="TrpR-like"/>
    <property type="match status" value="1"/>
</dbReference>
<reference evidence="3" key="1">
    <citation type="submission" date="2016-01" db="EMBL/GenBank/DDBJ databases">
        <title>Draft genome sequence of Thermodesulfovibrio aggregans strain TGE-P1.</title>
        <authorList>
            <person name="Sekiguchi Y."/>
            <person name="Ohashi A."/>
            <person name="Matsuura N."/>
            <person name="Tourlousse M.D."/>
        </authorList>
    </citation>
    <scope>NUCLEOTIDE SEQUENCE [LARGE SCALE GENOMIC DNA]</scope>
    <source>
        <strain evidence="3">TGE-P1</strain>
    </source>
</reference>
<dbReference type="STRING" id="86166.TAGGR_311"/>
<comment type="caution">
    <text evidence="2">The sequence shown here is derived from an EMBL/GenBank/DDBJ whole genome shotgun (WGS) entry which is preliminary data.</text>
</comment>
<dbReference type="InterPro" id="IPR036397">
    <property type="entry name" value="RNaseH_sf"/>
</dbReference>
<dbReference type="SUPFAM" id="SSF53098">
    <property type="entry name" value="Ribonuclease H-like"/>
    <property type="match status" value="1"/>
</dbReference>
<dbReference type="InterPro" id="IPR010921">
    <property type="entry name" value="Trp_repressor/repl_initiator"/>
</dbReference>
<dbReference type="GO" id="GO:0043565">
    <property type="term" value="F:sequence-specific DNA binding"/>
    <property type="evidence" value="ECO:0007669"/>
    <property type="project" value="InterPro"/>
</dbReference>
<sequence length="371" mass="43374">MAIVLEGIKGSKSVAELCREHKISQALYYRWRDKFLEGGKKALVNGSFEDKAYKAEIEKLQKIIGKQAIQIEILKKNRRTVREKVELVKELSKQGYTLKDCCNAVGLSRSRYYSFNRTKENKQAQRIGEVQLCSRIKAIKTEHPFWGYRRVTAWLRHREGIIVNHKAVRKIMKENGLTVVQPIHKAKRKTERRKPKAQRPKQYWGIDMTKFMILSVGWVYLVVVLDWYTKKIVGHEVSLRGRTVEWREALDRALQVEFPEGVRCSGLKLISNNGSQPTSVAFMNDMAVLGIEQIFTSYDNPKGNADTERVMRTIKEELIWLNEFESFEEAKEKISEWIGKYNRLYVHSALGYLSPEEYELKYYEEQKRNVA</sequence>
<dbReference type="AlphaFoldDB" id="A0A0U9HR68"/>
<dbReference type="GO" id="GO:0015074">
    <property type="term" value="P:DNA integration"/>
    <property type="evidence" value="ECO:0007669"/>
    <property type="project" value="InterPro"/>
</dbReference>
<evidence type="ECO:0000313" key="3">
    <source>
        <dbReference type="Proteomes" id="UP000054976"/>
    </source>
</evidence>
<evidence type="ECO:0000259" key="1">
    <source>
        <dbReference type="PROSITE" id="PS50994"/>
    </source>
</evidence>
<dbReference type="GO" id="GO:0006313">
    <property type="term" value="P:DNA transposition"/>
    <property type="evidence" value="ECO:0007669"/>
    <property type="project" value="InterPro"/>
</dbReference>
<dbReference type="NCBIfam" id="NF033516">
    <property type="entry name" value="transpos_IS3"/>
    <property type="match status" value="1"/>
</dbReference>
<protein>
    <submittedName>
        <fullName evidence="2">Transposase</fullName>
    </submittedName>
</protein>
<dbReference type="InterPro" id="IPR048020">
    <property type="entry name" value="Transpos_IS3"/>
</dbReference>
<dbReference type="InterPro" id="IPR002514">
    <property type="entry name" value="Transposase_8"/>
</dbReference>
<dbReference type="InterPro" id="IPR036388">
    <property type="entry name" value="WH-like_DNA-bd_sf"/>
</dbReference>
<accession>A0A0U9HR68</accession>
<proteinExistence type="predicted"/>
<feature type="domain" description="Integrase catalytic" evidence="1">
    <location>
        <begin position="196"/>
        <end position="363"/>
    </location>
</feature>
<dbReference type="InterPro" id="IPR001584">
    <property type="entry name" value="Integrase_cat-core"/>
</dbReference>
<dbReference type="PANTHER" id="PTHR46889:SF4">
    <property type="entry name" value="TRANSPOSASE INSO FOR INSERTION SEQUENCE ELEMENT IS911B-RELATED"/>
    <property type="match status" value="1"/>
</dbReference>
<dbReference type="Pfam" id="PF13683">
    <property type="entry name" value="rve_3"/>
    <property type="match status" value="1"/>
</dbReference>
<dbReference type="Proteomes" id="UP000054976">
    <property type="component" value="Unassembled WGS sequence"/>
</dbReference>
<dbReference type="InterPro" id="IPR025948">
    <property type="entry name" value="HTH-like_dom"/>
</dbReference>
<organism evidence="2 3">
    <name type="scientific">Thermodesulfovibrio aggregans</name>
    <dbReference type="NCBI Taxonomy" id="86166"/>
    <lineage>
        <taxon>Bacteria</taxon>
        <taxon>Pseudomonadati</taxon>
        <taxon>Nitrospirota</taxon>
        <taxon>Thermodesulfovibrionia</taxon>
        <taxon>Thermodesulfovibrionales</taxon>
        <taxon>Thermodesulfovibrionaceae</taxon>
        <taxon>Thermodesulfovibrio</taxon>
    </lineage>
</organism>
<dbReference type="InterPro" id="IPR050900">
    <property type="entry name" value="Transposase_IS3/IS150/IS904"/>
</dbReference>
<keyword evidence="3" id="KW-1185">Reference proteome</keyword>
<evidence type="ECO:0000313" key="2">
    <source>
        <dbReference type="EMBL" id="GAQ95539.1"/>
    </source>
</evidence>
<dbReference type="EMBL" id="BCNO01000003">
    <property type="protein sequence ID" value="GAQ95539.1"/>
    <property type="molecule type" value="Genomic_DNA"/>
</dbReference>
<dbReference type="Gene3D" id="3.30.420.10">
    <property type="entry name" value="Ribonuclease H-like superfamily/Ribonuclease H"/>
    <property type="match status" value="1"/>
</dbReference>